<name>A0ABW1EGY4_9BACT</name>
<dbReference type="PANTHER" id="PTHR33446">
    <property type="entry name" value="PROTEIN TONB-RELATED"/>
    <property type="match status" value="1"/>
</dbReference>
<feature type="transmembrane region" description="Helical" evidence="11">
    <location>
        <begin position="91"/>
        <end position="111"/>
    </location>
</feature>
<dbReference type="Proteomes" id="UP001596091">
    <property type="component" value="Unassembled WGS sequence"/>
</dbReference>
<protein>
    <submittedName>
        <fullName evidence="13">Energy transducer TonB</fullName>
    </submittedName>
</protein>
<keyword evidence="4" id="KW-1003">Cell membrane</keyword>
<keyword evidence="14" id="KW-1185">Reference proteome</keyword>
<feature type="domain" description="TonB C-terminal" evidence="12">
    <location>
        <begin position="259"/>
        <end position="350"/>
    </location>
</feature>
<dbReference type="Pfam" id="PF03544">
    <property type="entry name" value="TonB_C"/>
    <property type="match status" value="1"/>
</dbReference>
<keyword evidence="3" id="KW-0813">Transport</keyword>
<comment type="caution">
    <text evidence="13">The sequence shown here is derived from an EMBL/GenBank/DDBJ whole genome shotgun (WGS) entry which is preliminary data.</text>
</comment>
<feature type="compositionally biased region" description="Polar residues" evidence="10">
    <location>
        <begin position="1"/>
        <end position="31"/>
    </location>
</feature>
<evidence type="ECO:0000313" key="13">
    <source>
        <dbReference type="EMBL" id="MFC5863265.1"/>
    </source>
</evidence>
<dbReference type="RefSeq" id="WP_263341497.1">
    <property type="nucleotide sequence ID" value="NZ_JAGSYH010000007.1"/>
</dbReference>
<evidence type="ECO:0000256" key="9">
    <source>
        <dbReference type="ARBA" id="ARBA00023136"/>
    </source>
</evidence>
<evidence type="ECO:0000256" key="11">
    <source>
        <dbReference type="SAM" id="Phobius"/>
    </source>
</evidence>
<evidence type="ECO:0000259" key="12">
    <source>
        <dbReference type="PROSITE" id="PS52015"/>
    </source>
</evidence>
<dbReference type="InterPro" id="IPR051045">
    <property type="entry name" value="TonB-dependent_transducer"/>
</dbReference>
<feature type="compositionally biased region" description="Gly residues" evidence="10">
    <location>
        <begin position="220"/>
        <end position="251"/>
    </location>
</feature>
<reference evidence="14" key="1">
    <citation type="journal article" date="2019" name="Int. J. Syst. Evol. Microbiol.">
        <title>The Global Catalogue of Microorganisms (GCM) 10K type strain sequencing project: providing services to taxonomists for standard genome sequencing and annotation.</title>
        <authorList>
            <consortium name="The Broad Institute Genomics Platform"/>
            <consortium name="The Broad Institute Genome Sequencing Center for Infectious Disease"/>
            <person name="Wu L."/>
            <person name="Ma J."/>
        </authorList>
    </citation>
    <scope>NUCLEOTIDE SEQUENCE [LARGE SCALE GENOMIC DNA]</scope>
    <source>
        <strain evidence="14">JCM 4087</strain>
    </source>
</reference>
<evidence type="ECO:0000256" key="6">
    <source>
        <dbReference type="ARBA" id="ARBA00022692"/>
    </source>
</evidence>
<evidence type="ECO:0000256" key="8">
    <source>
        <dbReference type="ARBA" id="ARBA00022989"/>
    </source>
</evidence>
<feature type="region of interest" description="Disordered" evidence="10">
    <location>
        <begin position="216"/>
        <end position="251"/>
    </location>
</feature>
<comment type="similarity">
    <text evidence="2">Belongs to the TonB family.</text>
</comment>
<sequence>MANDLLNQPETEASAPGSVNGQKGDATSASPAETGHELDAFLGKAFEEKPIWKDLFESVHDVFFPTKLPPLELTSTPIAVADPMAVKRSPLSFAISAGINLGILALLLFAFRNQIAPVVKTVTLGNIDISAWKPTTPKAGKIGGGGGGGAHDVVPVNKGHLPKIEKNPIVPPTPVQLDKPKIPIAAAIDVQQNIKLPDNPTLPLVGATNSPNVTLASAGSGSGGGMGSGSNGGLGSGNGNGFGPGTGGNVGGGLRRIGDGVTAPQLIHSVEAEFSDEARRAKYEGTVVVTLIVDAQGNPQNVHVSRTLGMGLDEKAVEAVKQYKFKPSIDQKTGKAVPVMVSVEVRFRLY</sequence>
<evidence type="ECO:0000256" key="5">
    <source>
        <dbReference type="ARBA" id="ARBA00022519"/>
    </source>
</evidence>
<evidence type="ECO:0000256" key="4">
    <source>
        <dbReference type="ARBA" id="ARBA00022475"/>
    </source>
</evidence>
<comment type="subcellular location">
    <subcellularLocation>
        <location evidence="1">Cell inner membrane</location>
        <topology evidence="1">Single-pass membrane protein</topology>
        <orientation evidence="1">Periplasmic side</orientation>
    </subcellularLocation>
</comment>
<keyword evidence="6 11" id="KW-0812">Transmembrane</keyword>
<keyword evidence="8 11" id="KW-1133">Transmembrane helix</keyword>
<keyword evidence="7" id="KW-0653">Protein transport</keyword>
<feature type="region of interest" description="Disordered" evidence="10">
    <location>
        <begin position="1"/>
        <end position="32"/>
    </location>
</feature>
<gene>
    <name evidence="13" type="ORF">ACFPT7_13250</name>
</gene>
<evidence type="ECO:0000256" key="10">
    <source>
        <dbReference type="SAM" id="MobiDB-lite"/>
    </source>
</evidence>
<dbReference type="NCBIfam" id="TIGR01352">
    <property type="entry name" value="tonB_Cterm"/>
    <property type="match status" value="1"/>
</dbReference>
<dbReference type="InterPro" id="IPR037682">
    <property type="entry name" value="TonB_C"/>
</dbReference>
<dbReference type="EMBL" id="JBHSPH010000004">
    <property type="protein sequence ID" value="MFC5863265.1"/>
    <property type="molecule type" value="Genomic_DNA"/>
</dbReference>
<dbReference type="Gene3D" id="3.30.1150.10">
    <property type="match status" value="1"/>
</dbReference>
<evidence type="ECO:0000256" key="7">
    <source>
        <dbReference type="ARBA" id="ARBA00022927"/>
    </source>
</evidence>
<organism evidence="13 14">
    <name type="scientific">Acidicapsa dinghuensis</name>
    <dbReference type="NCBI Taxonomy" id="2218256"/>
    <lineage>
        <taxon>Bacteria</taxon>
        <taxon>Pseudomonadati</taxon>
        <taxon>Acidobacteriota</taxon>
        <taxon>Terriglobia</taxon>
        <taxon>Terriglobales</taxon>
        <taxon>Acidobacteriaceae</taxon>
        <taxon>Acidicapsa</taxon>
    </lineage>
</organism>
<evidence type="ECO:0000256" key="3">
    <source>
        <dbReference type="ARBA" id="ARBA00022448"/>
    </source>
</evidence>
<evidence type="ECO:0000256" key="1">
    <source>
        <dbReference type="ARBA" id="ARBA00004383"/>
    </source>
</evidence>
<evidence type="ECO:0000313" key="14">
    <source>
        <dbReference type="Proteomes" id="UP001596091"/>
    </source>
</evidence>
<keyword evidence="5" id="KW-0997">Cell inner membrane</keyword>
<proteinExistence type="inferred from homology"/>
<dbReference type="SUPFAM" id="SSF74653">
    <property type="entry name" value="TolA/TonB C-terminal domain"/>
    <property type="match status" value="1"/>
</dbReference>
<keyword evidence="9 11" id="KW-0472">Membrane</keyword>
<dbReference type="PROSITE" id="PS52015">
    <property type="entry name" value="TONB_CTD"/>
    <property type="match status" value="1"/>
</dbReference>
<accession>A0ABW1EGY4</accession>
<evidence type="ECO:0000256" key="2">
    <source>
        <dbReference type="ARBA" id="ARBA00006555"/>
    </source>
</evidence>
<dbReference type="InterPro" id="IPR006260">
    <property type="entry name" value="TonB/TolA_C"/>
</dbReference>